<sequence>MQVADFEKATPGPGLDLYVHPTKKFKTILIQVYVHQVLGDEVTSLALLPFVQRRGCRRFPDQRKIVMFLEDLYGASL</sequence>
<reference evidence="1" key="1">
    <citation type="submission" date="2018-05" db="EMBL/GenBank/DDBJ databases">
        <authorList>
            <person name="Lanie J.A."/>
            <person name="Ng W.-L."/>
            <person name="Kazmierczak K.M."/>
            <person name="Andrzejewski T.M."/>
            <person name="Davidsen T.M."/>
            <person name="Wayne K.J."/>
            <person name="Tettelin H."/>
            <person name="Glass J.I."/>
            <person name="Rusch D."/>
            <person name="Podicherti R."/>
            <person name="Tsui H.-C.T."/>
            <person name="Winkler M.E."/>
        </authorList>
    </citation>
    <scope>NUCLEOTIDE SEQUENCE</scope>
</reference>
<dbReference type="EMBL" id="UINC01175576">
    <property type="protein sequence ID" value="SVD82260.1"/>
    <property type="molecule type" value="Genomic_DNA"/>
</dbReference>
<dbReference type="Gene3D" id="3.30.830.10">
    <property type="entry name" value="Metalloenzyme, LuxS/M16 peptidase-like"/>
    <property type="match status" value="1"/>
</dbReference>
<evidence type="ECO:0000313" key="1">
    <source>
        <dbReference type="EMBL" id="SVD82260.1"/>
    </source>
</evidence>
<gene>
    <name evidence="1" type="ORF">METZ01_LOCUS435114</name>
</gene>
<protein>
    <submittedName>
        <fullName evidence="1">Uncharacterized protein</fullName>
    </submittedName>
</protein>
<dbReference type="AlphaFoldDB" id="A0A382YGP6"/>
<accession>A0A382YGP6</accession>
<proteinExistence type="predicted"/>
<feature type="non-terminal residue" evidence="1">
    <location>
        <position position="77"/>
    </location>
</feature>
<name>A0A382YGP6_9ZZZZ</name>
<organism evidence="1">
    <name type="scientific">marine metagenome</name>
    <dbReference type="NCBI Taxonomy" id="408172"/>
    <lineage>
        <taxon>unclassified sequences</taxon>
        <taxon>metagenomes</taxon>
        <taxon>ecological metagenomes</taxon>
    </lineage>
</organism>